<gene>
    <name evidence="2" type="ORF">POBO1169_LOCUS4076</name>
</gene>
<keyword evidence="1" id="KW-0812">Transmembrane</keyword>
<evidence type="ECO:0000256" key="1">
    <source>
        <dbReference type="SAM" id="Phobius"/>
    </source>
</evidence>
<protein>
    <submittedName>
        <fullName evidence="2">Uncharacterized protein</fullName>
    </submittedName>
</protein>
<feature type="transmembrane region" description="Helical" evidence="1">
    <location>
        <begin position="76"/>
        <end position="96"/>
    </location>
</feature>
<accession>A0A7S0MZD7</accession>
<keyword evidence="1" id="KW-0472">Membrane</keyword>
<evidence type="ECO:0000313" key="2">
    <source>
        <dbReference type="EMBL" id="CAD8655715.1"/>
    </source>
</evidence>
<proteinExistence type="predicted"/>
<keyword evidence="1" id="KW-1133">Transmembrane helix</keyword>
<feature type="transmembrane region" description="Helical" evidence="1">
    <location>
        <begin position="108"/>
        <end position="126"/>
    </location>
</feature>
<reference evidence="2" key="1">
    <citation type="submission" date="2021-01" db="EMBL/GenBank/DDBJ databases">
        <authorList>
            <person name="Corre E."/>
            <person name="Pelletier E."/>
            <person name="Niang G."/>
            <person name="Scheremetjew M."/>
            <person name="Finn R."/>
            <person name="Kale V."/>
            <person name="Holt S."/>
            <person name="Cochrane G."/>
            <person name="Meng A."/>
            <person name="Brown T."/>
            <person name="Cohen L."/>
        </authorList>
    </citation>
    <scope>NUCLEOTIDE SEQUENCE</scope>
    <source>
        <strain evidence="2">CCMP722</strain>
    </source>
</reference>
<name>A0A7S0MZD7_9CHLO</name>
<dbReference type="AlphaFoldDB" id="A0A7S0MZD7"/>
<dbReference type="EMBL" id="HBFA01007827">
    <property type="protein sequence ID" value="CAD8655715.1"/>
    <property type="molecule type" value="Transcribed_RNA"/>
</dbReference>
<organism evidence="2">
    <name type="scientific">Pyramimonas obovata</name>
    <dbReference type="NCBI Taxonomy" id="1411642"/>
    <lineage>
        <taxon>Eukaryota</taxon>
        <taxon>Viridiplantae</taxon>
        <taxon>Chlorophyta</taxon>
        <taxon>Pyramimonadophyceae</taxon>
        <taxon>Pyramimonadales</taxon>
        <taxon>Pyramimonadaceae</taxon>
        <taxon>Pyramimonas</taxon>
        <taxon>Pyramimonas incertae sedis</taxon>
    </lineage>
</organism>
<feature type="transmembrane region" description="Helical" evidence="1">
    <location>
        <begin position="52"/>
        <end position="70"/>
    </location>
</feature>
<sequence>MRNRQMSSEGGTTTTVCEEQSAFAKGTLKRPNSLQRHLHLMRSGEIVRDGKFSLIVALSSLLFLFVAIPHLQTHSYWWAALWGLVSLCSLLADSLMTQNKFINTADRVVATLVFFAYPIRIIFWPGPASWDFRLAIGTLTALSLCVLQWARGAKQHSEFVLRQSLWHLVGTLSLYYTAHKCSHGHHHNWYALY</sequence>